<feature type="region of interest" description="Disordered" evidence="1">
    <location>
        <begin position="283"/>
        <end position="326"/>
    </location>
</feature>
<dbReference type="InterPro" id="IPR029055">
    <property type="entry name" value="Ntn_hydrolases_N"/>
</dbReference>
<keyword evidence="3" id="KW-1185">Reference proteome</keyword>
<dbReference type="KEGG" id="drg:H9K76_13810"/>
<evidence type="ECO:0000313" key="2">
    <source>
        <dbReference type="EMBL" id="QNN55705.1"/>
    </source>
</evidence>
<dbReference type="EMBL" id="CP060714">
    <property type="protein sequence ID" value="QNN55705.1"/>
    <property type="molecule type" value="Genomic_DNA"/>
</dbReference>
<dbReference type="Proteomes" id="UP000515811">
    <property type="component" value="Chromosome"/>
</dbReference>
<name>A0A7G9RJD0_9BURK</name>
<proteinExistence type="predicted"/>
<accession>A0A7G9RJD0</accession>
<dbReference type="AlphaFoldDB" id="A0A7G9RJD0"/>
<evidence type="ECO:0000313" key="3">
    <source>
        <dbReference type="Proteomes" id="UP000515811"/>
    </source>
</evidence>
<sequence>MHHNESFQGGRMTVCVAALSSDGASVVGASDRMVSTTDNQTRRMKIHHLTDQIVAMIAGDVALHTELLNEIRAAIAINADTPENISVKSIADTYASAFWEAKRRRAEQQFLAPLGLNTGTFLEQQRSLNDKIVADITREIVGFQMPSCSALIIGKDASLGYVRAHIYAMESGVITCHNETGFASIGVGWYQAMSSLMFAGHRAELTLDSVLYMTLAAKKRAEVAPGVGQETDMVAITVPDENYVLFSASTMERMESIYARSEGHHDAINQNAIRECHEFFDTFRNPPAKPDVEERVELSGTQPQPNDVDQSGSVAEAQARTDPASV</sequence>
<dbReference type="Gene3D" id="3.60.20.10">
    <property type="entry name" value="Glutamine Phosphoribosylpyrophosphate, subunit 1, domain 1"/>
    <property type="match status" value="1"/>
</dbReference>
<evidence type="ECO:0000256" key="1">
    <source>
        <dbReference type="SAM" id="MobiDB-lite"/>
    </source>
</evidence>
<feature type="compositionally biased region" description="Polar residues" evidence="1">
    <location>
        <begin position="299"/>
        <end position="313"/>
    </location>
</feature>
<protein>
    <recommendedName>
        <fullName evidence="4">20S proteasome subunit A/B</fullName>
    </recommendedName>
</protein>
<reference evidence="2 3" key="1">
    <citation type="submission" date="2020-08" db="EMBL/GenBank/DDBJ databases">
        <title>Genome sequence of Diaphorobacter ruginosibacter DSM 27467T.</title>
        <authorList>
            <person name="Hyun D.-W."/>
            <person name="Bae J.-W."/>
        </authorList>
    </citation>
    <scope>NUCLEOTIDE SEQUENCE [LARGE SCALE GENOMIC DNA]</scope>
    <source>
        <strain evidence="2 3">DSM 27467</strain>
    </source>
</reference>
<gene>
    <name evidence="2" type="ORF">H9K76_13810</name>
</gene>
<organism evidence="2 3">
    <name type="scientific">Diaphorobacter ruginosibacter</name>
    <dbReference type="NCBI Taxonomy" id="1715720"/>
    <lineage>
        <taxon>Bacteria</taxon>
        <taxon>Pseudomonadati</taxon>
        <taxon>Pseudomonadota</taxon>
        <taxon>Betaproteobacteria</taxon>
        <taxon>Burkholderiales</taxon>
        <taxon>Comamonadaceae</taxon>
        <taxon>Diaphorobacter</taxon>
    </lineage>
</organism>
<evidence type="ECO:0008006" key="4">
    <source>
        <dbReference type="Google" id="ProtNLM"/>
    </source>
</evidence>
<dbReference type="SUPFAM" id="SSF56235">
    <property type="entry name" value="N-terminal nucleophile aminohydrolases (Ntn hydrolases)"/>
    <property type="match status" value="1"/>
</dbReference>
<dbReference type="RefSeq" id="WP_187595978.1">
    <property type="nucleotide sequence ID" value="NZ_CP060714.1"/>
</dbReference>